<keyword evidence="4" id="KW-1185">Reference proteome</keyword>
<sequence>MRPGATHGTDRDAAAELEELEQQSLDGSWNFLQFHVLSGPARRLVGSSDMQGLAEALWLAAEFGRQLPPACLRAIRQRAEQLMSEATGRYPPVVPTATIIDGEAEREWLVRMSVVVLETQDADAAVRRSELMAERESARGRLSDLQRQCRQAQKASSHADQELWRSRQQAAAAAARAARGGGKAGGGQQQQRGRAKQREAGDDDDDDADVTDGDAGDEGAVEEPEEVVRAWQVAAEAKAAREVLEAEVAAAEAEAEAVERALSKMGPPPPITRQRVDDTRLFDMLAAASAACAAAPASAAAAPSAPEGAAAARASGRLQERERLAAASASRDLVEANLAVHLGGADDPRVALAALAALADSGARERRALPQRAVAIDLTAVGHKAARDATYAEGLFGPVLMMLIDCLSAYAAEVQQPLSLAEAAEALEHIAVLAERLEGADCLGVWARLPSLMESFVKSRKAAELRQDVAADPEGLWAFLRAAHRLGGHRWSDAVFCLALRDVAQDAGADDPHATHPRVRAAELIANRITVANIRKAGPFLLPAGSALQLWRAARPLVQQHGLALQQLTSSLPKRGKAKALSPELRGGVLPSVGADPRFLTAQQLGLLYGMLAVRGPASSDGKDAELEEAVVESRLDFEYTRALLRAAVRRDLPPLEHVTLMLDSLEPALLYSRNGDLRPQDLYSKRLYPVEDLIDSALVRLMTDDPRVAAGPAPEGLGLWDERRLILFPSFTASAELSEEILMEALIGRGPEAALCGGGRFEAPPYLAALGSRALRPAAGADGDAAGATAAVGEMSVVDPEGLSRLVEQYLAHPDPKVAAGVRSHCGRLPVLALPLALRPPPGRRHGGLPADPDGDAAREEYVRELLPWLNLARRVGRFALVSESDEVLFDKFFNGALLEGRWSLALAYALHPVWPEIELLRCCLSDRLAELQFREAMAAVSSALTTTPLGAFRSLLPYGCMWVNLVAEAKDLAGTSDGGDGDGGASRERTAAGGPAANARKGLFQQPGFNRAPSWLRNGSGGSGRQQGKGAQRTEGGDGDGRGKGAKGGGRGFGGSSGGGKKGKKR</sequence>
<feature type="region of interest" description="Disordered" evidence="2">
    <location>
        <begin position="978"/>
        <end position="1068"/>
    </location>
</feature>
<gene>
    <name evidence="3" type="ORF">GPECTOR_11g106</name>
</gene>
<evidence type="ECO:0000313" key="4">
    <source>
        <dbReference type="Proteomes" id="UP000075714"/>
    </source>
</evidence>
<feature type="compositionally biased region" description="Low complexity" evidence="2">
    <location>
        <begin position="167"/>
        <end position="178"/>
    </location>
</feature>
<feature type="coiled-coil region" evidence="1">
    <location>
        <begin position="234"/>
        <end position="261"/>
    </location>
</feature>
<dbReference type="AlphaFoldDB" id="A0A150GPI8"/>
<dbReference type="Proteomes" id="UP000075714">
    <property type="component" value="Unassembled WGS sequence"/>
</dbReference>
<name>A0A150GPI8_GONPE</name>
<feature type="compositionally biased region" description="Gly residues" evidence="2">
    <location>
        <begin position="179"/>
        <end position="188"/>
    </location>
</feature>
<protein>
    <submittedName>
        <fullName evidence="3">Uncharacterized protein</fullName>
    </submittedName>
</protein>
<keyword evidence="1" id="KW-0175">Coiled coil</keyword>
<comment type="caution">
    <text evidence="3">The sequence shown here is derived from an EMBL/GenBank/DDBJ whole genome shotgun (WGS) entry which is preliminary data.</text>
</comment>
<organism evidence="3 4">
    <name type="scientific">Gonium pectorale</name>
    <name type="common">Green alga</name>
    <dbReference type="NCBI Taxonomy" id="33097"/>
    <lineage>
        <taxon>Eukaryota</taxon>
        <taxon>Viridiplantae</taxon>
        <taxon>Chlorophyta</taxon>
        <taxon>core chlorophytes</taxon>
        <taxon>Chlorophyceae</taxon>
        <taxon>CS clade</taxon>
        <taxon>Chlamydomonadales</taxon>
        <taxon>Volvocaceae</taxon>
        <taxon>Gonium</taxon>
    </lineage>
</organism>
<feature type="compositionally biased region" description="Acidic residues" evidence="2">
    <location>
        <begin position="201"/>
        <end position="225"/>
    </location>
</feature>
<feature type="compositionally biased region" description="Polar residues" evidence="2">
    <location>
        <begin position="145"/>
        <end position="156"/>
    </location>
</feature>
<dbReference type="STRING" id="33097.A0A150GPI8"/>
<reference evidence="4" key="1">
    <citation type="journal article" date="2016" name="Nat. Commun.">
        <title>The Gonium pectorale genome demonstrates co-option of cell cycle regulation during the evolution of multicellularity.</title>
        <authorList>
            <person name="Hanschen E.R."/>
            <person name="Marriage T.N."/>
            <person name="Ferris P.J."/>
            <person name="Hamaji T."/>
            <person name="Toyoda A."/>
            <person name="Fujiyama A."/>
            <person name="Neme R."/>
            <person name="Noguchi H."/>
            <person name="Minakuchi Y."/>
            <person name="Suzuki M."/>
            <person name="Kawai-Toyooka H."/>
            <person name="Smith D.R."/>
            <person name="Sparks H."/>
            <person name="Anderson J."/>
            <person name="Bakaric R."/>
            <person name="Luria V."/>
            <person name="Karger A."/>
            <person name="Kirschner M.W."/>
            <person name="Durand P.M."/>
            <person name="Michod R.E."/>
            <person name="Nozaki H."/>
            <person name="Olson B.J."/>
        </authorList>
    </citation>
    <scope>NUCLEOTIDE SEQUENCE [LARGE SCALE GENOMIC DNA]</scope>
    <source>
        <strain evidence="4">NIES-2863</strain>
    </source>
</reference>
<evidence type="ECO:0000256" key="2">
    <source>
        <dbReference type="SAM" id="MobiDB-lite"/>
    </source>
</evidence>
<accession>A0A150GPI8</accession>
<evidence type="ECO:0000313" key="3">
    <source>
        <dbReference type="EMBL" id="KXZ51652.1"/>
    </source>
</evidence>
<feature type="region of interest" description="Disordered" evidence="2">
    <location>
        <begin position="136"/>
        <end position="225"/>
    </location>
</feature>
<evidence type="ECO:0000256" key="1">
    <source>
        <dbReference type="SAM" id="Coils"/>
    </source>
</evidence>
<feature type="compositionally biased region" description="Gly residues" evidence="2">
    <location>
        <begin position="1048"/>
        <end position="1062"/>
    </location>
</feature>
<proteinExistence type="predicted"/>
<dbReference type="EMBL" id="LSYV01000012">
    <property type="protein sequence ID" value="KXZ51652.1"/>
    <property type="molecule type" value="Genomic_DNA"/>
</dbReference>